<organism evidence="1 2">
    <name type="scientific">Pilimelia columellifera subsp. columellifera</name>
    <dbReference type="NCBI Taxonomy" id="706583"/>
    <lineage>
        <taxon>Bacteria</taxon>
        <taxon>Bacillati</taxon>
        <taxon>Actinomycetota</taxon>
        <taxon>Actinomycetes</taxon>
        <taxon>Micromonosporales</taxon>
        <taxon>Micromonosporaceae</taxon>
        <taxon>Pilimelia</taxon>
    </lineage>
</organism>
<comment type="caution">
    <text evidence="1">The sequence shown here is derived from an EMBL/GenBank/DDBJ whole genome shotgun (WGS) entry which is preliminary data.</text>
</comment>
<gene>
    <name evidence="1" type="ORF">GCM10010201_23680</name>
</gene>
<dbReference type="EMBL" id="BAAARY010000010">
    <property type="protein sequence ID" value="GAA2524420.1"/>
    <property type="molecule type" value="Genomic_DNA"/>
</dbReference>
<reference evidence="2" key="1">
    <citation type="journal article" date="2019" name="Int. J. Syst. Evol. Microbiol.">
        <title>The Global Catalogue of Microorganisms (GCM) 10K type strain sequencing project: providing services to taxonomists for standard genome sequencing and annotation.</title>
        <authorList>
            <consortium name="The Broad Institute Genomics Platform"/>
            <consortium name="The Broad Institute Genome Sequencing Center for Infectious Disease"/>
            <person name="Wu L."/>
            <person name="Ma J."/>
        </authorList>
    </citation>
    <scope>NUCLEOTIDE SEQUENCE [LARGE SCALE GENOMIC DNA]</scope>
    <source>
        <strain evidence="2">JCM 3367</strain>
    </source>
</reference>
<dbReference type="Gene3D" id="3.40.50.150">
    <property type="entry name" value="Vaccinia Virus protein VP39"/>
    <property type="match status" value="1"/>
</dbReference>
<evidence type="ECO:0000313" key="2">
    <source>
        <dbReference type="Proteomes" id="UP001499978"/>
    </source>
</evidence>
<dbReference type="SUPFAM" id="SSF53335">
    <property type="entry name" value="S-adenosyl-L-methionine-dependent methyltransferases"/>
    <property type="match status" value="1"/>
</dbReference>
<accession>A0ABP6AV98</accession>
<protein>
    <recommendedName>
        <fullName evidence="3">Methyltransferase domain-containing protein</fullName>
    </recommendedName>
</protein>
<dbReference type="Proteomes" id="UP001499978">
    <property type="component" value="Unassembled WGS sequence"/>
</dbReference>
<evidence type="ECO:0008006" key="3">
    <source>
        <dbReference type="Google" id="ProtNLM"/>
    </source>
</evidence>
<dbReference type="InterPro" id="IPR029063">
    <property type="entry name" value="SAM-dependent_MTases_sf"/>
</dbReference>
<sequence>MTYTEVFQDAAAVDKYADVVYAPGSYGDIVSARQRRYLRALVAREFPYRRPVHHDFACGAGRGLAMLDGLTRQAHGYDTSRPMLERAKADGVLATLHEVPADGPVPTPAPAEGPALVTMLRLLLNVEPAVRERALAFAAAALPRPEAGLLVVENHGNRDSLRRLGARRRAGHRWFAELSHSQVGELLARHGFVIERRRGVTWFPRGWYGRPWLRAAVRPLDALGARLGWLNRYAVTVLYVARRAAPSSCPGR</sequence>
<dbReference type="RefSeq" id="WP_344172250.1">
    <property type="nucleotide sequence ID" value="NZ_BAAARY010000010.1"/>
</dbReference>
<proteinExistence type="predicted"/>
<evidence type="ECO:0000313" key="1">
    <source>
        <dbReference type="EMBL" id="GAA2524420.1"/>
    </source>
</evidence>
<name>A0ABP6AV98_9ACTN</name>
<keyword evidence="2" id="KW-1185">Reference proteome</keyword>